<evidence type="ECO:0000313" key="6">
    <source>
        <dbReference type="EMBL" id="ANB13380.1"/>
    </source>
</evidence>
<evidence type="ECO:0000256" key="1">
    <source>
        <dbReference type="ARBA" id="ARBA00004123"/>
    </source>
</evidence>
<keyword evidence="2 3" id="KW-0539">Nucleus</keyword>
<dbReference type="Proteomes" id="UP000189580">
    <property type="component" value="Chromosome a"/>
</dbReference>
<sequence length="380" mass="43190">MTSVANTNQRQPLEGTETEEYKYKLKCQDLKRRIQEIDEYNELMMVSIDRTKRAIQRLRLERALMLEKLEEKTETNADEDSDKALSPPLSPIQQELLKKHASGTLPSSGRGHGKGTGKTKGKSKESKAKSNGELSAKSSRSEIGGDEHNDEDHDNDNDIDHDHDNENDHDDQDQDLDENDGENDEDGQHDSEDYRGDEERHVKEELDGGDAFPASHRKNSVSSQKEPRKPRNAFSLFCDAERESFRQKYIEEHPDEEVNESDINHQLAIAWKRVGMKSRSYYYDKYEAEKARYEREKAAFTAQGHQHDDVDANAEADAETHEETVSDEKTQEPEAPETKDADNDVQMDDAEPTRTEPSESTEPAGEPPSESAQPVKDETT</sequence>
<feature type="compositionally biased region" description="Basic and acidic residues" evidence="4">
    <location>
        <begin position="186"/>
        <end position="206"/>
    </location>
</feature>
<dbReference type="GeneID" id="30033495"/>
<dbReference type="GO" id="GO:0003677">
    <property type="term" value="F:DNA binding"/>
    <property type="evidence" value="ECO:0007669"/>
    <property type="project" value="UniProtKB-UniRule"/>
</dbReference>
<dbReference type="InterPro" id="IPR009071">
    <property type="entry name" value="HMG_box_dom"/>
</dbReference>
<feature type="region of interest" description="Disordered" evidence="4">
    <location>
        <begin position="298"/>
        <end position="380"/>
    </location>
</feature>
<dbReference type="AlphaFoldDB" id="A0A167DWI6"/>
<dbReference type="SMART" id="SM00398">
    <property type="entry name" value="HMG"/>
    <property type="match status" value="1"/>
</dbReference>
<dbReference type="GO" id="GO:0005634">
    <property type="term" value="C:nucleus"/>
    <property type="evidence" value="ECO:0007669"/>
    <property type="project" value="UniProtKB-SubCell"/>
</dbReference>
<accession>A0A167DWI6</accession>
<feature type="compositionally biased region" description="Basic and acidic residues" evidence="4">
    <location>
        <begin position="139"/>
        <end position="166"/>
    </location>
</feature>
<comment type="subcellular location">
    <subcellularLocation>
        <location evidence="1">Nucleus</location>
    </subcellularLocation>
</comment>
<reference evidence="6 7" key="1">
    <citation type="submission" date="2016-02" db="EMBL/GenBank/DDBJ databases">
        <title>Complete genome sequence and transcriptome regulation of the pentose utilising yeast Sugiyamaella lignohabitans.</title>
        <authorList>
            <person name="Bellasio M."/>
            <person name="Peymann A."/>
            <person name="Valli M."/>
            <person name="Sipitzky M."/>
            <person name="Graf A."/>
            <person name="Sauer M."/>
            <person name="Marx H."/>
            <person name="Mattanovich D."/>
        </authorList>
    </citation>
    <scope>NUCLEOTIDE SEQUENCE [LARGE SCALE GENOMIC DNA]</scope>
    <source>
        <strain evidence="6 7">CBS 10342</strain>
    </source>
</reference>
<dbReference type="RefSeq" id="XP_018735857.1">
    <property type="nucleotide sequence ID" value="XM_018878566.1"/>
</dbReference>
<feature type="DNA-binding region" description="HMG box" evidence="3">
    <location>
        <begin position="227"/>
        <end position="301"/>
    </location>
</feature>
<dbReference type="Pfam" id="PF00505">
    <property type="entry name" value="HMG_box"/>
    <property type="match status" value="1"/>
</dbReference>
<feature type="compositionally biased region" description="Basic and acidic residues" evidence="4">
    <location>
        <begin position="318"/>
        <end position="342"/>
    </location>
</feature>
<dbReference type="SUPFAM" id="SSF47095">
    <property type="entry name" value="HMG-box"/>
    <property type="match status" value="1"/>
</dbReference>
<protein>
    <recommendedName>
        <fullName evidence="5">HMG box domain-containing protein</fullName>
    </recommendedName>
</protein>
<feature type="region of interest" description="Disordered" evidence="4">
    <location>
        <begin position="70"/>
        <end position="234"/>
    </location>
</feature>
<organism evidence="6 7">
    <name type="scientific">Sugiyamaella lignohabitans</name>
    <dbReference type="NCBI Taxonomy" id="796027"/>
    <lineage>
        <taxon>Eukaryota</taxon>
        <taxon>Fungi</taxon>
        <taxon>Dikarya</taxon>
        <taxon>Ascomycota</taxon>
        <taxon>Saccharomycotina</taxon>
        <taxon>Dipodascomycetes</taxon>
        <taxon>Dipodascales</taxon>
        <taxon>Trichomonascaceae</taxon>
        <taxon>Sugiyamaella</taxon>
    </lineage>
</organism>
<feature type="compositionally biased region" description="Basic residues" evidence="4">
    <location>
        <begin position="111"/>
        <end position="121"/>
    </location>
</feature>
<dbReference type="Gene3D" id="1.10.30.10">
    <property type="entry name" value="High mobility group box domain"/>
    <property type="match status" value="1"/>
</dbReference>
<dbReference type="InterPro" id="IPR056513">
    <property type="entry name" value="INO80F"/>
</dbReference>
<dbReference type="PROSITE" id="PS50118">
    <property type="entry name" value="HMG_BOX_2"/>
    <property type="match status" value="1"/>
</dbReference>
<dbReference type="KEGG" id="slb:AWJ20_1668"/>
<dbReference type="EMBL" id="CP014501">
    <property type="protein sequence ID" value="ANB13380.1"/>
    <property type="molecule type" value="Genomic_DNA"/>
</dbReference>
<proteinExistence type="predicted"/>
<evidence type="ECO:0000256" key="2">
    <source>
        <dbReference type="ARBA" id="ARBA00023242"/>
    </source>
</evidence>
<dbReference type="OrthoDB" id="10070927at2759"/>
<evidence type="ECO:0000259" key="5">
    <source>
        <dbReference type="PROSITE" id="PS50118"/>
    </source>
</evidence>
<name>A0A167DWI6_9ASCO</name>
<keyword evidence="3" id="KW-0238">DNA-binding</keyword>
<evidence type="ECO:0000256" key="3">
    <source>
        <dbReference type="PROSITE-ProRule" id="PRU00267"/>
    </source>
</evidence>
<feature type="compositionally biased region" description="Acidic residues" evidence="4">
    <location>
        <begin position="167"/>
        <end position="185"/>
    </location>
</feature>
<feature type="domain" description="HMG box" evidence="5">
    <location>
        <begin position="227"/>
        <end position="301"/>
    </location>
</feature>
<keyword evidence="7" id="KW-1185">Reference proteome</keyword>
<dbReference type="InterPro" id="IPR036910">
    <property type="entry name" value="HMG_box_dom_sf"/>
</dbReference>
<evidence type="ECO:0000313" key="7">
    <source>
        <dbReference type="Proteomes" id="UP000189580"/>
    </source>
</evidence>
<evidence type="ECO:0000256" key="4">
    <source>
        <dbReference type="SAM" id="MobiDB-lite"/>
    </source>
</evidence>
<gene>
    <name evidence="6" type="ORF">AWJ20_1668</name>
</gene>
<dbReference type="Pfam" id="PF24245">
    <property type="entry name" value="INO80F"/>
    <property type="match status" value="1"/>
</dbReference>